<protein>
    <recommendedName>
        <fullName evidence="9">5'-nucleotidase SurE</fullName>
        <ecNumber evidence="9">3.1.3.5</ecNumber>
    </recommendedName>
    <alternativeName>
        <fullName evidence="9">Nucleoside 5'-monophosphate phosphohydrolase</fullName>
    </alternativeName>
</protein>
<dbReference type="GO" id="GO:0008254">
    <property type="term" value="F:3'-nucleotidase activity"/>
    <property type="evidence" value="ECO:0007669"/>
    <property type="project" value="TreeGrafter"/>
</dbReference>
<comment type="subcellular location">
    <subcellularLocation>
        <location evidence="3 9">Cytoplasm</location>
    </subcellularLocation>
</comment>
<dbReference type="AlphaFoldDB" id="A0AAU8A967"/>
<dbReference type="HAMAP" id="MF_00060">
    <property type="entry name" value="SurE"/>
    <property type="match status" value="1"/>
</dbReference>
<dbReference type="InterPro" id="IPR002828">
    <property type="entry name" value="SurE-like_Pase/nucleotidase"/>
</dbReference>
<dbReference type="GO" id="GO:0000166">
    <property type="term" value="F:nucleotide binding"/>
    <property type="evidence" value="ECO:0007669"/>
    <property type="project" value="UniProtKB-KW"/>
</dbReference>
<dbReference type="EC" id="3.1.3.5" evidence="9"/>
<feature type="binding site" evidence="9">
    <location>
        <position position="8"/>
    </location>
    <ligand>
        <name>a divalent metal cation</name>
        <dbReference type="ChEBI" id="CHEBI:60240"/>
    </ligand>
</feature>
<dbReference type="Gene3D" id="3.40.1210.10">
    <property type="entry name" value="Survival protein SurE-like phosphatase/nucleotidase"/>
    <property type="match status" value="1"/>
</dbReference>
<dbReference type="RefSeq" id="WP_353423690.1">
    <property type="nucleotide sequence ID" value="NZ_CP117826.1"/>
</dbReference>
<comment type="similarity">
    <text evidence="4 9">Belongs to the SurE nucleotidase family.</text>
</comment>
<evidence type="ECO:0000256" key="4">
    <source>
        <dbReference type="ARBA" id="ARBA00011062"/>
    </source>
</evidence>
<dbReference type="InterPro" id="IPR030048">
    <property type="entry name" value="SurE"/>
</dbReference>
<gene>
    <name evidence="9 11" type="primary">surE</name>
    <name evidence="11" type="ORF">PUP29_01675</name>
</gene>
<dbReference type="FunFam" id="3.40.1210.10:FF:000001">
    <property type="entry name" value="5'/3'-nucleotidase SurE"/>
    <property type="match status" value="1"/>
</dbReference>
<reference evidence="11" key="1">
    <citation type="submission" date="2023-02" db="EMBL/GenBank/DDBJ databases">
        <title>Gut commensal Christensenella minuta modulates host metabolism via a new class of secondary bile acids.</title>
        <authorList>
            <person name="Liu C."/>
        </authorList>
    </citation>
    <scope>NUCLEOTIDE SEQUENCE</scope>
    <source>
        <strain evidence="11">CA70</strain>
    </source>
</reference>
<dbReference type="NCBIfam" id="NF001490">
    <property type="entry name" value="PRK00346.1-4"/>
    <property type="match status" value="1"/>
</dbReference>
<comment type="function">
    <text evidence="9">Nucleotidase that shows phosphatase activity on nucleoside 5'-monophosphates.</text>
</comment>
<sequence length="264" mass="29239">MNILITNDDGFHALGIRALADAAIHAGHHVTVIAPDREKSACGHALTMDMPLTIKRIDGIAEEAYSVSGTPADCVKVGLTHLLKDKQPDIVLSGINIGANLGSDIVYSGTVNAALEANMLGMPAIAFSQALGRQSRENIDLYLKNAAALSMELIRHFEIQAMKDYIYNVNFPAVPQEAIQGIKMCEQGISAYDEAYDKRVDPFGRDYYWISGQMIGHSYNESHQTDVKWCREGYISITPLRWNQTVETELARSKCKIEQIKLHF</sequence>
<organism evidence="11">
    <name type="scientific">Christensenella massiliensis</name>
    <dbReference type="NCBI Taxonomy" id="1805714"/>
    <lineage>
        <taxon>Bacteria</taxon>
        <taxon>Bacillati</taxon>
        <taxon>Bacillota</taxon>
        <taxon>Clostridia</taxon>
        <taxon>Christensenellales</taxon>
        <taxon>Christensenellaceae</taxon>
        <taxon>Christensenella</taxon>
    </lineage>
</organism>
<evidence type="ECO:0000256" key="3">
    <source>
        <dbReference type="ARBA" id="ARBA00004496"/>
    </source>
</evidence>
<evidence type="ECO:0000256" key="9">
    <source>
        <dbReference type="HAMAP-Rule" id="MF_00060"/>
    </source>
</evidence>
<dbReference type="SUPFAM" id="SSF64167">
    <property type="entry name" value="SurE-like"/>
    <property type="match status" value="1"/>
</dbReference>
<dbReference type="InterPro" id="IPR036523">
    <property type="entry name" value="SurE-like_sf"/>
</dbReference>
<evidence type="ECO:0000256" key="6">
    <source>
        <dbReference type="ARBA" id="ARBA00022723"/>
    </source>
</evidence>
<dbReference type="PANTHER" id="PTHR30457:SF12">
    <property type="entry name" value="5'_3'-NUCLEOTIDASE SURE"/>
    <property type="match status" value="1"/>
</dbReference>
<evidence type="ECO:0000256" key="1">
    <source>
        <dbReference type="ARBA" id="ARBA00000815"/>
    </source>
</evidence>
<name>A0AAU8A967_9FIRM</name>
<comment type="cofactor">
    <cofactor evidence="2">
        <name>Mg(2+)</name>
        <dbReference type="ChEBI" id="CHEBI:18420"/>
    </cofactor>
</comment>
<proteinExistence type="inferred from homology"/>
<feature type="binding site" evidence="9">
    <location>
        <position position="9"/>
    </location>
    <ligand>
        <name>a divalent metal cation</name>
        <dbReference type="ChEBI" id="CHEBI:60240"/>
    </ligand>
</feature>
<feature type="domain" description="Survival protein SurE-like phosphatase/nucleotidase" evidence="10">
    <location>
        <begin position="3"/>
        <end position="193"/>
    </location>
</feature>
<dbReference type="EMBL" id="CP117826">
    <property type="protein sequence ID" value="XCC62664.1"/>
    <property type="molecule type" value="Genomic_DNA"/>
</dbReference>
<feature type="binding site" evidence="9">
    <location>
        <position position="96"/>
    </location>
    <ligand>
        <name>a divalent metal cation</name>
        <dbReference type="ChEBI" id="CHEBI:60240"/>
    </ligand>
</feature>
<dbReference type="GO" id="GO:0046872">
    <property type="term" value="F:metal ion binding"/>
    <property type="evidence" value="ECO:0007669"/>
    <property type="project" value="UniProtKB-UniRule"/>
</dbReference>
<keyword evidence="7 9" id="KW-0547">Nucleotide-binding</keyword>
<comment type="catalytic activity">
    <reaction evidence="1 9">
        <text>a ribonucleoside 5'-phosphate + H2O = a ribonucleoside + phosphate</text>
        <dbReference type="Rhea" id="RHEA:12484"/>
        <dbReference type="ChEBI" id="CHEBI:15377"/>
        <dbReference type="ChEBI" id="CHEBI:18254"/>
        <dbReference type="ChEBI" id="CHEBI:43474"/>
        <dbReference type="ChEBI" id="CHEBI:58043"/>
        <dbReference type="EC" id="3.1.3.5"/>
    </reaction>
</comment>
<keyword evidence="6 9" id="KW-0479">Metal-binding</keyword>
<dbReference type="GO" id="GO:0005737">
    <property type="term" value="C:cytoplasm"/>
    <property type="evidence" value="ECO:0007669"/>
    <property type="project" value="UniProtKB-SubCell"/>
</dbReference>
<evidence type="ECO:0000259" key="10">
    <source>
        <dbReference type="Pfam" id="PF01975"/>
    </source>
</evidence>
<keyword evidence="8 9" id="KW-0378">Hydrolase</keyword>
<accession>A0AAU8A967</accession>
<evidence type="ECO:0000256" key="8">
    <source>
        <dbReference type="ARBA" id="ARBA00022801"/>
    </source>
</evidence>
<dbReference type="PANTHER" id="PTHR30457">
    <property type="entry name" value="5'-NUCLEOTIDASE SURE"/>
    <property type="match status" value="1"/>
</dbReference>
<evidence type="ECO:0000256" key="5">
    <source>
        <dbReference type="ARBA" id="ARBA00022490"/>
    </source>
</evidence>
<dbReference type="NCBIfam" id="TIGR00087">
    <property type="entry name" value="surE"/>
    <property type="match status" value="1"/>
</dbReference>
<dbReference type="GO" id="GO:0008253">
    <property type="term" value="F:5'-nucleotidase activity"/>
    <property type="evidence" value="ECO:0007669"/>
    <property type="project" value="UniProtKB-UniRule"/>
</dbReference>
<evidence type="ECO:0000256" key="2">
    <source>
        <dbReference type="ARBA" id="ARBA00001946"/>
    </source>
</evidence>
<feature type="binding site" evidence="9">
    <location>
        <position position="40"/>
    </location>
    <ligand>
        <name>a divalent metal cation</name>
        <dbReference type="ChEBI" id="CHEBI:60240"/>
    </ligand>
</feature>
<dbReference type="GO" id="GO:0004309">
    <property type="term" value="F:exopolyphosphatase activity"/>
    <property type="evidence" value="ECO:0007669"/>
    <property type="project" value="TreeGrafter"/>
</dbReference>
<dbReference type="Pfam" id="PF01975">
    <property type="entry name" value="SurE"/>
    <property type="match status" value="1"/>
</dbReference>
<evidence type="ECO:0000256" key="7">
    <source>
        <dbReference type="ARBA" id="ARBA00022741"/>
    </source>
</evidence>
<keyword evidence="5 9" id="KW-0963">Cytoplasm</keyword>
<evidence type="ECO:0000313" key="11">
    <source>
        <dbReference type="EMBL" id="XCC62664.1"/>
    </source>
</evidence>
<comment type="cofactor">
    <cofactor evidence="9">
        <name>a divalent metal cation</name>
        <dbReference type="ChEBI" id="CHEBI:60240"/>
    </cofactor>
    <text evidence="9">Binds 1 divalent metal cation per subunit.</text>
</comment>